<keyword evidence="4" id="KW-1185">Reference proteome</keyword>
<evidence type="ECO:0000256" key="1">
    <source>
        <dbReference type="ARBA" id="ARBA00022801"/>
    </source>
</evidence>
<dbReference type="EMBL" id="EQ981383">
    <property type="protein sequence ID" value="EEF24738.1"/>
    <property type="molecule type" value="Genomic_DNA"/>
</dbReference>
<dbReference type="STRING" id="3988.B9THC5"/>
<protein>
    <submittedName>
        <fullName evidence="3">Nitrilase and fragile histidine triad fusion protein, putative</fullName>
    </submittedName>
</protein>
<dbReference type="PANTHER" id="PTHR23088">
    <property type="entry name" value="NITRILASE-RELATED"/>
    <property type="match status" value="1"/>
</dbReference>
<proteinExistence type="predicted"/>
<dbReference type="InParanoid" id="B9THC5"/>
<sequence length="312" mass="33548">MISMRSIGPASSTRCWLPDLFLTREKPMSFKAAAIQMCSGVDPVKNAADMARLVRDAASKGAIYVQTPEMTGAVQKDRPAMRAVLRDEPNDLIVKTASELAKELGIHLHIGSTAIALDDGKIANRGFLFGPDGKLINRYDKIHMFDVDLDNGESWRESAVYRPGSEARIASLPFAELGFSICYDVRFPQLFRAQAVAGAEVMTVPAAFTKQTGEAHWEILLRARAIENGMFVIAAAQAGKHEDGRETFGHSMIVDPWGKVLASAGGTGEAVVIAEIDVAAVKSAHDKIPNLKNAREFSLEKIATPAAGGVAA</sequence>
<dbReference type="AlphaFoldDB" id="B9THC5"/>
<dbReference type="PROSITE" id="PS50263">
    <property type="entry name" value="CN_HYDROLASE"/>
    <property type="match status" value="1"/>
</dbReference>
<gene>
    <name evidence="3" type="ORF">RCOM_1853380</name>
</gene>
<feature type="domain" description="CN hydrolase" evidence="2">
    <location>
        <begin position="30"/>
        <end position="278"/>
    </location>
</feature>
<dbReference type="Gene3D" id="3.60.110.10">
    <property type="entry name" value="Carbon-nitrogen hydrolase"/>
    <property type="match status" value="1"/>
</dbReference>
<dbReference type="InterPro" id="IPR036526">
    <property type="entry name" value="C-N_Hydrolase_sf"/>
</dbReference>
<evidence type="ECO:0000313" key="3">
    <source>
        <dbReference type="EMBL" id="EEF24738.1"/>
    </source>
</evidence>
<dbReference type="CDD" id="cd07572">
    <property type="entry name" value="nit"/>
    <property type="match status" value="1"/>
</dbReference>
<dbReference type="SUPFAM" id="SSF56317">
    <property type="entry name" value="Carbon-nitrogen hydrolase"/>
    <property type="match status" value="1"/>
</dbReference>
<reference evidence="4" key="1">
    <citation type="journal article" date="2010" name="Nat. Biotechnol.">
        <title>Draft genome sequence of the oilseed species Ricinus communis.</title>
        <authorList>
            <person name="Chan A.P."/>
            <person name="Crabtree J."/>
            <person name="Zhao Q."/>
            <person name="Lorenzi H."/>
            <person name="Orvis J."/>
            <person name="Puiu D."/>
            <person name="Melake-Berhan A."/>
            <person name="Jones K.M."/>
            <person name="Redman J."/>
            <person name="Chen G."/>
            <person name="Cahoon E.B."/>
            <person name="Gedil M."/>
            <person name="Stanke M."/>
            <person name="Haas B.J."/>
            <person name="Wortman J.R."/>
            <person name="Fraser-Liggett C.M."/>
            <person name="Ravel J."/>
            <person name="Rabinowicz P.D."/>
        </authorList>
    </citation>
    <scope>NUCLEOTIDE SEQUENCE [LARGE SCALE GENOMIC DNA]</scope>
    <source>
        <strain evidence="4">cv. Hale</strain>
    </source>
</reference>
<organism evidence="3 4">
    <name type="scientific">Ricinus communis</name>
    <name type="common">Castor bean</name>
    <dbReference type="NCBI Taxonomy" id="3988"/>
    <lineage>
        <taxon>Eukaryota</taxon>
        <taxon>Viridiplantae</taxon>
        <taxon>Streptophyta</taxon>
        <taxon>Embryophyta</taxon>
        <taxon>Tracheophyta</taxon>
        <taxon>Spermatophyta</taxon>
        <taxon>Magnoliopsida</taxon>
        <taxon>eudicotyledons</taxon>
        <taxon>Gunneridae</taxon>
        <taxon>Pentapetalae</taxon>
        <taxon>rosids</taxon>
        <taxon>fabids</taxon>
        <taxon>Malpighiales</taxon>
        <taxon>Euphorbiaceae</taxon>
        <taxon>Acalyphoideae</taxon>
        <taxon>Acalypheae</taxon>
        <taxon>Ricinus</taxon>
    </lineage>
</organism>
<name>B9THC5_RICCO</name>
<keyword evidence="1" id="KW-0378">Hydrolase</keyword>
<dbReference type="Pfam" id="PF00795">
    <property type="entry name" value="CN_hydrolase"/>
    <property type="match status" value="1"/>
</dbReference>
<dbReference type="PROSITE" id="PS01227">
    <property type="entry name" value="UPF0012"/>
    <property type="match status" value="1"/>
</dbReference>
<dbReference type="Proteomes" id="UP000008311">
    <property type="component" value="Unassembled WGS sequence"/>
</dbReference>
<accession>B9THC5</accession>
<dbReference type="InterPro" id="IPR003010">
    <property type="entry name" value="C-N_Hydrolase"/>
</dbReference>
<dbReference type="PANTHER" id="PTHR23088:SF27">
    <property type="entry name" value="DEAMINATED GLUTATHIONE AMIDASE"/>
    <property type="match status" value="1"/>
</dbReference>
<dbReference type="InterPro" id="IPR045254">
    <property type="entry name" value="Nit1/2_C-N_Hydrolase"/>
</dbReference>
<dbReference type="GO" id="GO:0016811">
    <property type="term" value="F:hydrolase activity, acting on carbon-nitrogen (but not peptide) bonds, in linear amides"/>
    <property type="evidence" value="ECO:0007669"/>
    <property type="project" value="InterPro"/>
</dbReference>
<dbReference type="eggNOG" id="KOG0807">
    <property type="taxonomic scope" value="Eukaryota"/>
</dbReference>
<evidence type="ECO:0000313" key="4">
    <source>
        <dbReference type="Proteomes" id="UP000008311"/>
    </source>
</evidence>
<dbReference type="InterPro" id="IPR001110">
    <property type="entry name" value="UPF0012_CS"/>
</dbReference>
<evidence type="ECO:0000259" key="2">
    <source>
        <dbReference type="PROSITE" id="PS50263"/>
    </source>
</evidence>